<proteinExistence type="predicted"/>
<organism evidence="1 2">
    <name type="scientific">Saccharothrix coeruleofusca</name>
    <dbReference type="NCBI Taxonomy" id="33919"/>
    <lineage>
        <taxon>Bacteria</taxon>
        <taxon>Bacillati</taxon>
        <taxon>Actinomycetota</taxon>
        <taxon>Actinomycetes</taxon>
        <taxon>Pseudonocardiales</taxon>
        <taxon>Pseudonocardiaceae</taxon>
        <taxon>Saccharothrix</taxon>
    </lineage>
</organism>
<gene>
    <name evidence="1" type="ORF">GCM10010185_53930</name>
</gene>
<reference evidence="1" key="1">
    <citation type="journal article" date="2014" name="Int. J. Syst. Evol. Microbiol.">
        <title>Complete genome sequence of Corynebacterium casei LMG S-19264T (=DSM 44701T), isolated from a smear-ripened cheese.</title>
        <authorList>
            <consortium name="US DOE Joint Genome Institute (JGI-PGF)"/>
            <person name="Walter F."/>
            <person name="Albersmeier A."/>
            <person name="Kalinowski J."/>
            <person name="Ruckert C."/>
        </authorList>
    </citation>
    <scope>NUCLEOTIDE SEQUENCE</scope>
    <source>
        <strain evidence="1">JCM 3313</strain>
    </source>
</reference>
<evidence type="ECO:0000313" key="1">
    <source>
        <dbReference type="EMBL" id="GGP73730.1"/>
    </source>
</evidence>
<dbReference type="EMBL" id="BMRG01000014">
    <property type="protein sequence ID" value="GGP73730.1"/>
    <property type="molecule type" value="Genomic_DNA"/>
</dbReference>
<evidence type="ECO:0000313" key="2">
    <source>
        <dbReference type="Proteomes" id="UP000639606"/>
    </source>
</evidence>
<keyword evidence="2" id="KW-1185">Reference proteome</keyword>
<sequence>MTPIDEHTVAELAGEHGVPDEVARELAGLLRPCVLLVRYEDLPEAGRAGTRPAARAGGLPRLPEGVGWPNGTVPFVLEVDCAALARHHLDIGLPPDGQLLFFTTFVYEPEDSVVLHVPAGVPTEERPWPEGVDAAQNAPYESHPLYAVPGPTIDHDWRAAPAVEAFRAGGSDRDEAVENLVKAIVAGVHGESAPHAVAQIGGFSNQWQVPPDQDGLVLLAQLDGNAVDHRLYTLNLVVGTREDIATGRWGDLRCEQQY</sequence>
<dbReference type="RefSeq" id="WP_229796124.1">
    <property type="nucleotide sequence ID" value="NZ_BMRG01000014.1"/>
</dbReference>
<protein>
    <recommendedName>
        <fullName evidence="3">DUF1963 domain-containing protein</fullName>
    </recommendedName>
</protein>
<comment type="caution">
    <text evidence="1">The sequence shown here is derived from an EMBL/GenBank/DDBJ whole genome shotgun (WGS) entry which is preliminary data.</text>
</comment>
<dbReference type="InterPro" id="IPR015315">
    <property type="entry name" value="DUF1963"/>
</dbReference>
<evidence type="ECO:0008006" key="3">
    <source>
        <dbReference type="Google" id="ProtNLM"/>
    </source>
</evidence>
<reference evidence="1" key="2">
    <citation type="submission" date="2020-09" db="EMBL/GenBank/DDBJ databases">
        <authorList>
            <person name="Sun Q."/>
            <person name="Ohkuma M."/>
        </authorList>
    </citation>
    <scope>NUCLEOTIDE SEQUENCE</scope>
    <source>
        <strain evidence="1">JCM 3313</strain>
    </source>
</reference>
<dbReference type="SUPFAM" id="SSF103032">
    <property type="entry name" value="Hypothetical protein YwqG"/>
    <property type="match status" value="1"/>
</dbReference>
<dbReference type="Pfam" id="PF09234">
    <property type="entry name" value="DUF1963"/>
    <property type="match status" value="1"/>
</dbReference>
<dbReference type="Proteomes" id="UP000639606">
    <property type="component" value="Unassembled WGS sequence"/>
</dbReference>
<dbReference type="Gene3D" id="2.30.320.10">
    <property type="entry name" value="YwqG-like"/>
    <property type="match status" value="1"/>
</dbReference>
<dbReference type="InterPro" id="IPR035948">
    <property type="entry name" value="YwqG-like_sf"/>
</dbReference>
<accession>A0A918EH57</accession>
<name>A0A918EH57_9PSEU</name>
<dbReference type="AlphaFoldDB" id="A0A918EH57"/>